<dbReference type="Proteomes" id="UP000663869">
    <property type="component" value="Unassembled WGS sequence"/>
</dbReference>
<evidence type="ECO:0000313" key="7">
    <source>
        <dbReference type="EMBL" id="CAF4517810.1"/>
    </source>
</evidence>
<keyword evidence="1" id="KW-0677">Repeat</keyword>
<dbReference type="Proteomes" id="UP000663851">
    <property type="component" value="Unassembled WGS sequence"/>
</dbReference>
<evidence type="ECO:0000256" key="3">
    <source>
        <dbReference type="SAM" id="SignalP"/>
    </source>
</evidence>
<feature type="chain" id="PRO_5035621800" description="MACPF domain-containing protein" evidence="3">
    <location>
        <begin position="27"/>
        <end position="682"/>
    </location>
</feature>
<dbReference type="GO" id="GO:0008270">
    <property type="term" value="F:zinc ion binding"/>
    <property type="evidence" value="ECO:0007669"/>
    <property type="project" value="UniProtKB-KW"/>
</dbReference>
<feature type="repeat" description="NHL" evidence="2">
    <location>
        <begin position="646"/>
        <end position="677"/>
    </location>
</feature>
<evidence type="ECO:0000259" key="4">
    <source>
        <dbReference type="Pfam" id="PF01823"/>
    </source>
</evidence>
<dbReference type="InterPro" id="IPR001258">
    <property type="entry name" value="NHL_repeat"/>
</dbReference>
<organism evidence="6 8">
    <name type="scientific">Rotaria socialis</name>
    <dbReference type="NCBI Taxonomy" id="392032"/>
    <lineage>
        <taxon>Eukaryota</taxon>
        <taxon>Metazoa</taxon>
        <taxon>Spiralia</taxon>
        <taxon>Gnathifera</taxon>
        <taxon>Rotifera</taxon>
        <taxon>Eurotatoria</taxon>
        <taxon>Bdelloidea</taxon>
        <taxon>Philodinida</taxon>
        <taxon>Philodinidae</taxon>
        <taxon>Rotaria</taxon>
    </lineage>
</organism>
<proteinExistence type="predicted"/>
<dbReference type="Pfam" id="PF01436">
    <property type="entry name" value="NHL"/>
    <property type="match status" value="1"/>
</dbReference>
<dbReference type="InterPro" id="IPR050952">
    <property type="entry name" value="TRIM-NHL_E3_ligases"/>
</dbReference>
<feature type="signal peptide" evidence="3">
    <location>
        <begin position="1"/>
        <end position="26"/>
    </location>
</feature>
<dbReference type="CDD" id="cd05819">
    <property type="entry name" value="NHL"/>
    <property type="match status" value="1"/>
</dbReference>
<keyword evidence="3" id="KW-0732">Signal</keyword>
<dbReference type="Proteomes" id="UP000663862">
    <property type="component" value="Unassembled WGS sequence"/>
</dbReference>
<dbReference type="SUPFAM" id="SSF101898">
    <property type="entry name" value="NHL repeat"/>
    <property type="match status" value="1"/>
</dbReference>
<dbReference type="PANTHER" id="PTHR24104">
    <property type="entry name" value="E3 UBIQUITIN-PROTEIN LIGASE NHLRC1-RELATED"/>
    <property type="match status" value="1"/>
</dbReference>
<dbReference type="Gene3D" id="2.120.10.30">
    <property type="entry name" value="TolB, C-terminal domain"/>
    <property type="match status" value="2"/>
</dbReference>
<dbReference type="InterPro" id="IPR020864">
    <property type="entry name" value="MACPF"/>
</dbReference>
<name>A0A820SCI1_9BILA</name>
<dbReference type="EMBL" id="CAJNYU010001529">
    <property type="protein sequence ID" value="CAF3444938.1"/>
    <property type="molecule type" value="Genomic_DNA"/>
</dbReference>
<sequence length="682" mass="75430">MMQLIFMLVVGLLYCVDYAYLSKSEASRFQFTEEAQTALCPFVGTEGMRCFDGSPVKPSGRTLDSNYLQLPRGVGMSVDRRSGRLIAPAIKLTCPPKGCHTFWTDSFTGIMFNVFSEAKLGSAHSVGTTYDRANIQIFRNASQLNEAWRRSFAEGMVRGGELARPPDLLEYSNSYFKRDDALALSQRVIGLYTLTLNTSTIELNSFARDAVSKLTPNFDPDLYEDFLDAWGTHIITKSLVGGMVEQRAILKRCFEAGNDRIFGQCIPFSNRDPGNSTCGYYASFARMISKRRLGGDVALDNDNEWKRTLSTGPALLQILEMVPWYDFVTDEAVKQNLRTIIRYRQRNIDLVQTEAVRQIDARLSPCPIGIPVRASAIDIFSNARWQQNGITVAGGNGQGNGINQLSVPYSSFVDDDQTVYVAEYLNHRIVEWRSGATSGQVIAGGNGPGNGVNQLSHPLDVIVDKERNSLIICDHGNLRVVRWPRQNGRSGETIVSNNHCAGLTVDENGSLYVVNYGQHEVRRYRRGESQGTVVAGGNGNGNRLDQLTHPHYVFVDRDQSVYVSDTGNHRVMKWMDGVKQGIVVAGGQGHGSSFTQLSYPYGVVVDQLGTVYVTDLGNARTMRWPKGATQGSVVFGGNGGGVQSNQLNRPSGLLFDRHGNFYVVEQGNHRVQKFNLESNNSN</sequence>
<dbReference type="InterPro" id="IPR011042">
    <property type="entry name" value="6-blade_b-propeller_TolB-like"/>
</dbReference>
<gene>
    <name evidence="5" type="ORF">FME351_LOCUS12963</name>
    <name evidence="6" type="ORF">HFQ381_LOCUS23948</name>
    <name evidence="7" type="ORF">TSG867_LOCUS22353</name>
</gene>
<dbReference type="Gene3D" id="2.40.10.500">
    <property type="match status" value="1"/>
</dbReference>
<accession>A0A820SCI1</accession>
<reference evidence="6" key="1">
    <citation type="submission" date="2021-02" db="EMBL/GenBank/DDBJ databases">
        <authorList>
            <person name="Nowell W R."/>
        </authorList>
    </citation>
    <scope>NUCLEOTIDE SEQUENCE</scope>
</reference>
<dbReference type="EMBL" id="CAJOBO010002454">
    <property type="protein sequence ID" value="CAF4451833.1"/>
    <property type="molecule type" value="Genomic_DNA"/>
</dbReference>
<dbReference type="AlphaFoldDB" id="A0A820SCI1"/>
<evidence type="ECO:0000313" key="5">
    <source>
        <dbReference type="EMBL" id="CAF3444938.1"/>
    </source>
</evidence>
<protein>
    <recommendedName>
        <fullName evidence="4">MACPF domain-containing protein</fullName>
    </recommendedName>
</protein>
<evidence type="ECO:0000313" key="8">
    <source>
        <dbReference type="Proteomes" id="UP000663851"/>
    </source>
</evidence>
<evidence type="ECO:0000256" key="1">
    <source>
        <dbReference type="ARBA" id="ARBA00022737"/>
    </source>
</evidence>
<comment type="caution">
    <text evidence="6">The sequence shown here is derived from an EMBL/GenBank/DDBJ whole genome shotgun (WGS) entry which is preliminary data.</text>
</comment>
<dbReference type="Pfam" id="PF01823">
    <property type="entry name" value="MACPF"/>
    <property type="match status" value="1"/>
</dbReference>
<feature type="domain" description="MACPF" evidence="4">
    <location>
        <begin position="172"/>
        <end position="250"/>
    </location>
</feature>
<evidence type="ECO:0000313" key="6">
    <source>
        <dbReference type="EMBL" id="CAF4451833.1"/>
    </source>
</evidence>
<dbReference type="EMBL" id="CAJOBQ010001813">
    <property type="protein sequence ID" value="CAF4517810.1"/>
    <property type="molecule type" value="Genomic_DNA"/>
</dbReference>
<dbReference type="PANTHER" id="PTHR24104:SF25">
    <property type="entry name" value="PROTEIN LIN-41"/>
    <property type="match status" value="1"/>
</dbReference>
<dbReference type="PROSITE" id="PS51125">
    <property type="entry name" value="NHL"/>
    <property type="match status" value="1"/>
</dbReference>
<evidence type="ECO:0000256" key="2">
    <source>
        <dbReference type="PROSITE-ProRule" id="PRU00504"/>
    </source>
</evidence>